<dbReference type="AlphaFoldDB" id="A0A108JFB8"/>
<dbReference type="Proteomes" id="UP000062998">
    <property type="component" value="Unassembled WGS sequence"/>
</dbReference>
<comment type="caution">
    <text evidence="1">The sequence shown here is derived from an EMBL/GenBank/DDBJ whole genome shotgun (WGS) entry which is preliminary data.</text>
</comment>
<organism evidence="1 2">
    <name type="scientific">Burkholderia ubonensis</name>
    <dbReference type="NCBI Taxonomy" id="101571"/>
    <lineage>
        <taxon>Bacteria</taxon>
        <taxon>Pseudomonadati</taxon>
        <taxon>Pseudomonadota</taxon>
        <taxon>Betaproteobacteria</taxon>
        <taxon>Burkholderiales</taxon>
        <taxon>Burkholderiaceae</taxon>
        <taxon>Burkholderia</taxon>
        <taxon>Burkholderia cepacia complex</taxon>
    </lineage>
</organism>
<evidence type="ECO:0000313" key="1">
    <source>
        <dbReference type="EMBL" id="KWD95582.1"/>
    </source>
</evidence>
<sequence length="75" mass="8457">MPVLDRLARRRRAFGEAWFLIGRSVRHKPAPARLQAIRRRIAALDTRLTPPASLRVVDAAQGHDRASRATSQFSL</sequence>
<protein>
    <submittedName>
        <fullName evidence="1">Uncharacterized protein</fullName>
    </submittedName>
</protein>
<proteinExistence type="predicted"/>
<gene>
    <name evidence="1" type="ORF">WL73_02740</name>
</gene>
<accession>A0A108JFB8</accession>
<evidence type="ECO:0000313" key="2">
    <source>
        <dbReference type="Proteomes" id="UP000062998"/>
    </source>
</evidence>
<dbReference type="EMBL" id="LPIX01000095">
    <property type="protein sequence ID" value="KWD95582.1"/>
    <property type="molecule type" value="Genomic_DNA"/>
</dbReference>
<dbReference type="RefSeq" id="WP_059970021.1">
    <property type="nucleotide sequence ID" value="NZ_LPCX01000038.1"/>
</dbReference>
<reference evidence="1 2" key="1">
    <citation type="submission" date="2015-11" db="EMBL/GenBank/DDBJ databases">
        <title>Expanding the genomic diversity of Burkholderia species for the development of highly accurate diagnostics.</title>
        <authorList>
            <person name="Sahl J."/>
            <person name="Keim P."/>
            <person name="Wagner D."/>
        </authorList>
    </citation>
    <scope>NUCLEOTIDE SEQUENCE [LARGE SCALE GENOMIC DNA]</scope>
    <source>
        <strain evidence="1 2">MSMB2167WGS</strain>
    </source>
</reference>
<name>A0A108JFB8_9BURK</name>